<dbReference type="AlphaFoldDB" id="A0A4Y2N7R1"/>
<reference evidence="1 2" key="1">
    <citation type="journal article" date="2019" name="Sci. Rep.">
        <title>Orb-weaving spider Araneus ventricosus genome elucidates the spidroin gene catalogue.</title>
        <authorList>
            <person name="Kono N."/>
            <person name="Nakamura H."/>
            <person name="Ohtoshi R."/>
            <person name="Moran D.A.P."/>
            <person name="Shinohara A."/>
            <person name="Yoshida Y."/>
            <person name="Fujiwara M."/>
            <person name="Mori M."/>
            <person name="Tomita M."/>
            <person name="Arakawa K."/>
        </authorList>
    </citation>
    <scope>NUCLEOTIDE SEQUENCE [LARGE SCALE GENOMIC DNA]</scope>
</reference>
<keyword evidence="2" id="KW-1185">Reference proteome</keyword>
<dbReference type="EMBL" id="BGPR01008683">
    <property type="protein sequence ID" value="GBN35341.1"/>
    <property type="molecule type" value="Genomic_DNA"/>
</dbReference>
<evidence type="ECO:0000313" key="1">
    <source>
        <dbReference type="EMBL" id="GBN35341.1"/>
    </source>
</evidence>
<proteinExistence type="predicted"/>
<evidence type="ECO:0000313" key="2">
    <source>
        <dbReference type="Proteomes" id="UP000499080"/>
    </source>
</evidence>
<gene>
    <name evidence="1" type="ORF">AVEN_104752_1</name>
</gene>
<dbReference type="Proteomes" id="UP000499080">
    <property type="component" value="Unassembled WGS sequence"/>
</dbReference>
<comment type="caution">
    <text evidence="1">The sequence shown here is derived from an EMBL/GenBank/DDBJ whole genome shotgun (WGS) entry which is preliminary data.</text>
</comment>
<dbReference type="OrthoDB" id="6765836at2759"/>
<protein>
    <submittedName>
        <fullName evidence="1">Uncharacterized protein</fullName>
    </submittedName>
</protein>
<name>A0A4Y2N7R1_ARAVE</name>
<sequence length="190" mass="20650">MKCNLRVHVKKKLSHSLFGGTCTDIINHVVFTVFLSKTDGTYHFNFKALGQDAICGSIPPVGKGEWLQELRENNISFSDKNDGPIDILIGAGIAGKLMAGGFKLVASGPAAIETKLGRTVFGRNGMRDISDNSTLLVTSMLNKETLISDLWSLDALGILDPSEKKNKLEIQEEAGDHFVSTVKVNVEGRF</sequence>
<accession>A0A4Y2N7R1</accession>
<organism evidence="1 2">
    <name type="scientific">Araneus ventricosus</name>
    <name type="common">Orbweaver spider</name>
    <name type="synonym">Epeira ventricosa</name>
    <dbReference type="NCBI Taxonomy" id="182803"/>
    <lineage>
        <taxon>Eukaryota</taxon>
        <taxon>Metazoa</taxon>
        <taxon>Ecdysozoa</taxon>
        <taxon>Arthropoda</taxon>
        <taxon>Chelicerata</taxon>
        <taxon>Arachnida</taxon>
        <taxon>Araneae</taxon>
        <taxon>Araneomorphae</taxon>
        <taxon>Entelegynae</taxon>
        <taxon>Araneoidea</taxon>
        <taxon>Araneidae</taxon>
        <taxon>Araneus</taxon>
    </lineage>
</organism>